<evidence type="ECO:0000256" key="1">
    <source>
        <dbReference type="SAM" id="MobiDB-lite"/>
    </source>
</evidence>
<dbReference type="AlphaFoldDB" id="A0A8H5YW94"/>
<dbReference type="Proteomes" id="UP000544331">
    <property type="component" value="Unassembled WGS sequence"/>
</dbReference>
<dbReference type="PANTHER" id="PTHR46310">
    <property type="entry name" value="AMIDASE 1"/>
    <property type="match status" value="1"/>
</dbReference>
<name>A0A8H5YW94_9HYPO</name>
<proteinExistence type="predicted"/>
<comment type="caution">
    <text evidence="3">The sequence shown here is derived from an EMBL/GenBank/DDBJ whole genome shotgun (WGS) entry which is preliminary data.</text>
</comment>
<feature type="region of interest" description="Disordered" evidence="1">
    <location>
        <begin position="1"/>
        <end position="22"/>
    </location>
</feature>
<keyword evidence="4" id="KW-1185">Reference proteome</keyword>
<organism evidence="3 4">
    <name type="scientific">Fusarium mundagurra</name>
    <dbReference type="NCBI Taxonomy" id="1567541"/>
    <lineage>
        <taxon>Eukaryota</taxon>
        <taxon>Fungi</taxon>
        <taxon>Dikarya</taxon>
        <taxon>Ascomycota</taxon>
        <taxon>Pezizomycotina</taxon>
        <taxon>Sordariomycetes</taxon>
        <taxon>Hypocreomycetidae</taxon>
        <taxon>Hypocreales</taxon>
        <taxon>Nectriaceae</taxon>
        <taxon>Fusarium</taxon>
        <taxon>Fusarium fujikuroi species complex</taxon>
    </lineage>
</organism>
<dbReference type="InterPro" id="IPR036928">
    <property type="entry name" value="AS_sf"/>
</dbReference>
<feature type="domain" description="Amidase" evidence="2">
    <location>
        <begin position="206"/>
        <end position="360"/>
    </location>
</feature>
<evidence type="ECO:0000313" key="3">
    <source>
        <dbReference type="EMBL" id="KAF5718756.1"/>
    </source>
</evidence>
<reference evidence="3 4" key="1">
    <citation type="submission" date="2020-05" db="EMBL/GenBank/DDBJ databases">
        <title>Identification and distribution of gene clusters putatively required for synthesis of sphingolipid metabolism inhibitors in phylogenetically diverse species of the filamentous fungus Fusarium.</title>
        <authorList>
            <person name="Kim H.-S."/>
            <person name="Busman M."/>
            <person name="Brown D.W."/>
            <person name="Divon H."/>
            <person name="Uhlig S."/>
            <person name="Proctor R.H."/>
        </authorList>
    </citation>
    <scope>NUCLEOTIDE SEQUENCE [LARGE SCALE GENOMIC DNA]</scope>
    <source>
        <strain evidence="3 4">NRRL 66235</strain>
    </source>
</reference>
<dbReference type="Gene3D" id="3.90.1300.10">
    <property type="entry name" value="Amidase signature (AS) domain"/>
    <property type="match status" value="1"/>
</dbReference>
<evidence type="ECO:0000259" key="2">
    <source>
        <dbReference type="Pfam" id="PF01425"/>
    </source>
</evidence>
<dbReference type="SUPFAM" id="SSF75304">
    <property type="entry name" value="Amidase signature (AS) enzymes"/>
    <property type="match status" value="1"/>
</dbReference>
<dbReference type="OrthoDB" id="5423360at2759"/>
<gene>
    <name evidence="3" type="ORF">FMUND_5116</name>
</gene>
<dbReference type="InterPro" id="IPR023631">
    <property type="entry name" value="Amidase_dom"/>
</dbReference>
<sequence length="624" mass="69522">MVLFPVEHASSTSQKRPGSPQPSLVFEAEGVQYLTTNGLPFMPTLDVPTIPFPLTAIASPGALPLTRDWLEGYLDKLNGCDVYDRTAFIKGVIITTPVYKKTISRECQDFLKQLGNEWVEIRVEDGNHNLAPGPYFYMERGLKGICRLYDDLQGAFMCGIKPVIDPRPSSDFQQLRVSGISYNSLAIAVPSQAPSLVTNSPPPLRVAVKDCYLLQGLKTSLCNREFFDISDPAAFTAEVVQRLVEDGAHILGLTKLSSMIAREEPMDAVDYPTAFNPRGDGYQSPAGSSSGSAVAVAAYDWLDCAIGTDTSGSGRRPAMANGFWQFRPSHDDISLRVLIKTYALFDTPCVFARSFDIVQRVADIWRAGSYSGTMRQPKRPYRLIYPVDYLPVENSEQMSLLGSFIDDVKKLAPATLVPFSIRDSWKQNHPSGVPSDIDEYLQDVVKRTFYHQFYHSSANFRDQYANRHQGQLPYVIPFVQRRWAQGASVSLEEYKEATKRLLIYKTWLHGQLFGDSKFESIVILPVANASPVYRDEILESPENQSALDQLFLPPILGAPDIVIPIGDVPYQSKITGRAEFLPVVANLVGAPTRDFELLHAVEMILKKSGRPTEVMTGPRMFKQL</sequence>
<dbReference type="EMBL" id="JAAOAN010000161">
    <property type="protein sequence ID" value="KAF5718756.1"/>
    <property type="molecule type" value="Genomic_DNA"/>
</dbReference>
<accession>A0A8H5YW94</accession>
<evidence type="ECO:0000313" key="4">
    <source>
        <dbReference type="Proteomes" id="UP000544331"/>
    </source>
</evidence>
<protein>
    <submittedName>
        <fullName evidence="3">Amidase signature domain-containing protein</fullName>
    </submittedName>
</protein>
<dbReference type="PANTHER" id="PTHR46310:SF7">
    <property type="entry name" value="AMIDASE 1"/>
    <property type="match status" value="1"/>
</dbReference>
<dbReference type="Pfam" id="PF01425">
    <property type="entry name" value="Amidase"/>
    <property type="match status" value="1"/>
</dbReference>